<dbReference type="RefSeq" id="WP_345000043.1">
    <property type="nucleotide sequence ID" value="NZ_BAAAXV010000009.1"/>
</dbReference>
<dbReference type="Gene3D" id="3.90.226.10">
    <property type="entry name" value="2-enoyl-CoA Hydratase, Chain A, domain 1"/>
    <property type="match status" value="1"/>
</dbReference>
<reference evidence="3 4" key="1">
    <citation type="submission" date="2024-09" db="EMBL/GenBank/DDBJ databases">
        <authorList>
            <person name="Sun Q."/>
            <person name="Mori K."/>
        </authorList>
    </citation>
    <scope>NUCLEOTIDE SEQUENCE [LARGE SCALE GENOMIC DNA]</scope>
    <source>
        <strain evidence="3 4">JCM 3143</strain>
    </source>
</reference>
<dbReference type="InterPro" id="IPR029045">
    <property type="entry name" value="ClpP/crotonase-like_dom_sf"/>
</dbReference>
<evidence type="ECO:0000313" key="4">
    <source>
        <dbReference type="Proteomes" id="UP001589532"/>
    </source>
</evidence>
<dbReference type="InterPro" id="IPR005151">
    <property type="entry name" value="Tail-specific_protease"/>
</dbReference>
<keyword evidence="4" id="KW-1185">Reference proteome</keyword>
<dbReference type="PROSITE" id="PS50106">
    <property type="entry name" value="PDZ"/>
    <property type="match status" value="1"/>
</dbReference>
<keyword evidence="1" id="KW-0732">Signal</keyword>
<dbReference type="SMART" id="SM00228">
    <property type="entry name" value="PDZ"/>
    <property type="match status" value="1"/>
</dbReference>
<feature type="domain" description="PDZ" evidence="2">
    <location>
        <begin position="168"/>
        <end position="227"/>
    </location>
</feature>
<dbReference type="Gene3D" id="2.30.42.10">
    <property type="match status" value="1"/>
</dbReference>
<dbReference type="Pfam" id="PF03572">
    <property type="entry name" value="Peptidase_S41"/>
    <property type="match status" value="1"/>
</dbReference>
<dbReference type="SUPFAM" id="SSF52096">
    <property type="entry name" value="ClpP/crotonase"/>
    <property type="match status" value="1"/>
</dbReference>
<dbReference type="SUPFAM" id="SSF50156">
    <property type="entry name" value="PDZ domain-like"/>
    <property type="match status" value="1"/>
</dbReference>
<feature type="chain" id="PRO_5045572464" evidence="1">
    <location>
        <begin position="26"/>
        <end position="470"/>
    </location>
</feature>
<dbReference type="PANTHER" id="PTHR32060:SF30">
    <property type="entry name" value="CARBOXY-TERMINAL PROCESSING PROTEASE CTPA"/>
    <property type="match status" value="1"/>
</dbReference>
<protein>
    <submittedName>
        <fullName evidence="3">S41 family peptidase</fullName>
    </submittedName>
</protein>
<dbReference type="CDD" id="cd06567">
    <property type="entry name" value="Peptidase_S41"/>
    <property type="match status" value="1"/>
</dbReference>
<dbReference type="InterPro" id="IPR036034">
    <property type="entry name" value="PDZ_sf"/>
</dbReference>
<accession>A0ABV5SI95</accession>
<dbReference type="EMBL" id="JBHMBW010000104">
    <property type="protein sequence ID" value="MFB9631392.1"/>
    <property type="molecule type" value="Genomic_DNA"/>
</dbReference>
<dbReference type="PANTHER" id="PTHR32060">
    <property type="entry name" value="TAIL-SPECIFIC PROTEASE"/>
    <property type="match status" value="1"/>
</dbReference>
<feature type="signal peptide" evidence="1">
    <location>
        <begin position="1"/>
        <end position="25"/>
    </location>
</feature>
<name>A0ABV5SI95_9ACTN</name>
<organism evidence="3 4">
    <name type="scientific">Nonomuraea helvata</name>
    <dbReference type="NCBI Taxonomy" id="37484"/>
    <lineage>
        <taxon>Bacteria</taxon>
        <taxon>Bacillati</taxon>
        <taxon>Actinomycetota</taxon>
        <taxon>Actinomycetes</taxon>
        <taxon>Streptosporangiales</taxon>
        <taxon>Streptosporangiaceae</taxon>
        <taxon>Nonomuraea</taxon>
    </lineage>
</organism>
<dbReference type="SMART" id="SM00245">
    <property type="entry name" value="TSPc"/>
    <property type="match status" value="1"/>
</dbReference>
<gene>
    <name evidence="3" type="ORF">ACFFSA_50750</name>
</gene>
<dbReference type="Proteomes" id="UP001589532">
    <property type="component" value="Unassembled WGS sequence"/>
</dbReference>
<evidence type="ECO:0000256" key="1">
    <source>
        <dbReference type="SAM" id="SignalP"/>
    </source>
</evidence>
<dbReference type="InterPro" id="IPR001478">
    <property type="entry name" value="PDZ"/>
</dbReference>
<proteinExistence type="predicted"/>
<evidence type="ECO:0000259" key="2">
    <source>
        <dbReference type="PROSITE" id="PS50106"/>
    </source>
</evidence>
<comment type="caution">
    <text evidence="3">The sequence shown here is derived from an EMBL/GenBank/DDBJ whole genome shotgun (WGS) entry which is preliminary data.</text>
</comment>
<evidence type="ECO:0000313" key="3">
    <source>
        <dbReference type="EMBL" id="MFB9631392.1"/>
    </source>
</evidence>
<sequence>MPTIKQLLAVSLGALLLTSSTAARAAQNVPAQAEPCAAVTGPSQPAQVKATTITTIEQAYQCVFDHYYDRKVLDSRKLLVAAFAAFAQELNRNGRDVADAVMPALTGDREGDWDAFSAVYQRVSSLLPDDAALRQSLATATLSGLIRALGDNHARWQRAELPPGYQPGQEYGLGITTFPSSGLMTGAPQQALPPLYVRGVLGGAAAEHGLRPGDVIEAVNGDTPFAGGVLSPGVVSMLYPQYPQTSAVRLKLRRPATGRTWTVTLKPTLYESASKTVAAKLLDHGIAYVKLTGFAPKAADAVLQAIAGLRKAKAVVLDVRGNRGGSPEEANRLLGAFAHDKITAYLCDAGDTCTASRTDDAVPLLNLPLAVLTDRDCASACDHFTSAVKAHDLGTLVGTRTAGIVSGPARAYALDDNSVLLLPALYHLGPNHEVINRSGTPPHHYVRTTAKDVSTGRDPVLARALAVLSD</sequence>